<comment type="subcellular location">
    <subcellularLocation>
        <location evidence="1">Membrane</location>
        <topology evidence="1">Multi-pass membrane protein</topology>
    </subcellularLocation>
</comment>
<feature type="domain" description="Peptidase S54 rhomboid" evidence="6">
    <location>
        <begin position="51"/>
        <end position="181"/>
    </location>
</feature>
<organism evidence="7 8">
    <name type="scientific">Rhodopirellula maiorica SM1</name>
    <dbReference type="NCBI Taxonomy" id="1265738"/>
    <lineage>
        <taxon>Bacteria</taxon>
        <taxon>Pseudomonadati</taxon>
        <taxon>Planctomycetota</taxon>
        <taxon>Planctomycetia</taxon>
        <taxon>Pirellulales</taxon>
        <taxon>Pirellulaceae</taxon>
        <taxon>Novipirellula</taxon>
    </lineage>
</organism>
<dbReference type="Proteomes" id="UP000011991">
    <property type="component" value="Unassembled WGS sequence"/>
</dbReference>
<evidence type="ECO:0000259" key="6">
    <source>
        <dbReference type="Pfam" id="PF01694"/>
    </source>
</evidence>
<keyword evidence="3 5" id="KW-1133">Transmembrane helix</keyword>
<evidence type="ECO:0000256" key="1">
    <source>
        <dbReference type="ARBA" id="ARBA00004141"/>
    </source>
</evidence>
<evidence type="ECO:0000256" key="2">
    <source>
        <dbReference type="ARBA" id="ARBA00022692"/>
    </source>
</evidence>
<protein>
    <submittedName>
        <fullName evidence="7">Rhomboid family protein</fullName>
    </submittedName>
</protein>
<keyword evidence="2 5" id="KW-0812">Transmembrane</keyword>
<sequence length="183" mass="19575">MSTALKKQAYPILILLLAMWLVRIVDAVIPIDFNQFGLLPRTLRGLVGIGLMPFLHASFGHLIANTIPLAILLGLTIASRHRAWPIIVAIVIGNGVLLWLLGRSANHIGASGLVFGLIAYLITVGVREKHPISITIALLVGILFGGALLTGILPRWSSVISWDGHLFGALSGLIVGITTSRSR</sequence>
<accession>M5RM13</accession>
<dbReference type="SUPFAM" id="SSF144091">
    <property type="entry name" value="Rhomboid-like"/>
    <property type="match status" value="1"/>
</dbReference>
<dbReference type="InterPro" id="IPR035952">
    <property type="entry name" value="Rhomboid-like_sf"/>
</dbReference>
<keyword evidence="4 5" id="KW-0472">Membrane</keyword>
<feature type="transmembrane region" description="Helical" evidence="5">
    <location>
        <begin position="108"/>
        <end position="126"/>
    </location>
</feature>
<dbReference type="OrthoDB" id="465874at2"/>
<dbReference type="GO" id="GO:0016020">
    <property type="term" value="C:membrane"/>
    <property type="evidence" value="ECO:0007669"/>
    <property type="project" value="UniProtKB-SubCell"/>
</dbReference>
<dbReference type="Pfam" id="PF01694">
    <property type="entry name" value="Rhomboid"/>
    <property type="match status" value="1"/>
</dbReference>
<comment type="caution">
    <text evidence="7">The sequence shown here is derived from an EMBL/GenBank/DDBJ whole genome shotgun (WGS) entry which is preliminary data.</text>
</comment>
<keyword evidence="8" id="KW-1185">Reference proteome</keyword>
<dbReference type="PATRIC" id="fig|1265738.3.peg.2749"/>
<dbReference type="GO" id="GO:0004252">
    <property type="term" value="F:serine-type endopeptidase activity"/>
    <property type="evidence" value="ECO:0007669"/>
    <property type="project" value="InterPro"/>
</dbReference>
<dbReference type="AlphaFoldDB" id="M5RM13"/>
<feature type="transmembrane region" description="Helical" evidence="5">
    <location>
        <begin position="83"/>
        <end position="102"/>
    </location>
</feature>
<dbReference type="InterPro" id="IPR022764">
    <property type="entry name" value="Peptidase_S54_rhomboid_dom"/>
</dbReference>
<gene>
    <name evidence="7" type="ORF">RMSM_02740</name>
</gene>
<evidence type="ECO:0000256" key="4">
    <source>
        <dbReference type="ARBA" id="ARBA00023136"/>
    </source>
</evidence>
<dbReference type="Gene3D" id="1.20.1540.10">
    <property type="entry name" value="Rhomboid-like"/>
    <property type="match status" value="1"/>
</dbReference>
<feature type="transmembrane region" description="Helical" evidence="5">
    <location>
        <begin position="133"/>
        <end position="153"/>
    </location>
</feature>
<feature type="transmembrane region" description="Helical" evidence="5">
    <location>
        <begin position="51"/>
        <end position="76"/>
    </location>
</feature>
<name>M5RM13_9BACT</name>
<dbReference type="EMBL" id="ANOG01000389">
    <property type="protein sequence ID" value="EMI20335.1"/>
    <property type="molecule type" value="Genomic_DNA"/>
</dbReference>
<evidence type="ECO:0000256" key="5">
    <source>
        <dbReference type="SAM" id="Phobius"/>
    </source>
</evidence>
<proteinExistence type="predicted"/>
<feature type="transmembrane region" description="Helical" evidence="5">
    <location>
        <begin position="159"/>
        <end position="178"/>
    </location>
</feature>
<evidence type="ECO:0000256" key="3">
    <source>
        <dbReference type="ARBA" id="ARBA00022989"/>
    </source>
</evidence>
<dbReference type="RefSeq" id="WP_008696318.1">
    <property type="nucleotide sequence ID" value="NZ_ANOG01000389.1"/>
</dbReference>
<evidence type="ECO:0000313" key="8">
    <source>
        <dbReference type="Proteomes" id="UP000011991"/>
    </source>
</evidence>
<evidence type="ECO:0000313" key="7">
    <source>
        <dbReference type="EMBL" id="EMI20335.1"/>
    </source>
</evidence>
<reference evidence="7 8" key="1">
    <citation type="journal article" date="2013" name="Mar. Genomics">
        <title>Expression of sulfatases in Rhodopirellula baltica and the diversity of sulfatases in the genus Rhodopirellula.</title>
        <authorList>
            <person name="Wegner C.E."/>
            <person name="Richter-Heitmann T."/>
            <person name="Klindworth A."/>
            <person name="Klockow C."/>
            <person name="Richter M."/>
            <person name="Achstetter T."/>
            <person name="Glockner F.O."/>
            <person name="Harder J."/>
        </authorList>
    </citation>
    <scope>NUCLEOTIDE SEQUENCE [LARGE SCALE GENOMIC DNA]</scope>
    <source>
        <strain evidence="7 8">SM1</strain>
    </source>
</reference>